<name>A0A1W1EJ46_9ZZZZ</name>
<accession>A0A1W1EJ46</accession>
<dbReference type="AlphaFoldDB" id="A0A1W1EJ46"/>
<evidence type="ECO:0000259" key="2">
    <source>
        <dbReference type="PROSITE" id="PS50109"/>
    </source>
</evidence>
<dbReference type="Gene3D" id="3.30.565.10">
    <property type="entry name" value="Histidine kinase-like ATPase, C-terminal domain"/>
    <property type="match status" value="1"/>
</dbReference>
<dbReference type="SMART" id="SM00897">
    <property type="entry name" value="FIST"/>
    <property type="match status" value="1"/>
</dbReference>
<evidence type="ECO:0000256" key="1">
    <source>
        <dbReference type="ARBA" id="ARBA00022553"/>
    </source>
</evidence>
<dbReference type="SUPFAM" id="SSF55874">
    <property type="entry name" value="ATPase domain of HSP90 chaperone/DNA topoisomerase II/histidine kinase"/>
    <property type="match status" value="1"/>
</dbReference>
<keyword evidence="1" id="KW-0597">Phosphoprotein</keyword>
<dbReference type="PRINTS" id="PR00344">
    <property type="entry name" value="BCTRLSENSOR"/>
</dbReference>
<dbReference type="SMART" id="SM01204">
    <property type="entry name" value="FIST_C"/>
    <property type="match status" value="1"/>
</dbReference>
<dbReference type="InterPro" id="IPR003594">
    <property type="entry name" value="HATPase_dom"/>
</dbReference>
<dbReference type="InterPro" id="IPR036097">
    <property type="entry name" value="HisK_dim/P_sf"/>
</dbReference>
<dbReference type="SUPFAM" id="SSF47384">
    <property type="entry name" value="Homodimeric domain of signal transducing histidine kinase"/>
    <property type="match status" value="1"/>
</dbReference>
<dbReference type="InterPro" id="IPR036890">
    <property type="entry name" value="HATPase_C_sf"/>
</dbReference>
<protein>
    <submittedName>
        <fullName evidence="3">Histidine kinase</fullName>
    </submittedName>
</protein>
<reference evidence="3" key="1">
    <citation type="submission" date="2016-10" db="EMBL/GenBank/DDBJ databases">
        <authorList>
            <person name="de Groot N.N."/>
        </authorList>
    </citation>
    <scope>NUCLEOTIDE SEQUENCE</scope>
</reference>
<dbReference type="PANTHER" id="PTHR40252">
    <property type="entry name" value="BLR0328 PROTEIN"/>
    <property type="match status" value="1"/>
</dbReference>
<dbReference type="Pfam" id="PF08495">
    <property type="entry name" value="FIST"/>
    <property type="match status" value="1"/>
</dbReference>
<dbReference type="InterPro" id="IPR019494">
    <property type="entry name" value="FIST_C"/>
</dbReference>
<keyword evidence="3" id="KW-0808">Transferase</keyword>
<proteinExistence type="predicted"/>
<organism evidence="3">
    <name type="scientific">hydrothermal vent metagenome</name>
    <dbReference type="NCBI Taxonomy" id="652676"/>
    <lineage>
        <taxon>unclassified sequences</taxon>
        <taxon>metagenomes</taxon>
        <taxon>ecological metagenomes</taxon>
    </lineage>
</organism>
<evidence type="ECO:0000313" key="3">
    <source>
        <dbReference type="EMBL" id="SHO80867.1"/>
    </source>
</evidence>
<sequence>MKTINIKYHNISDLLKTIKDNDILSYSNILVQVFIVNSSYNDIELLINNISTYIPQAKILGTSSSTTIINSEAYENTILSISLFNTTQIETFIEYSEGDSYQLGLNLANQFKDFDNSKVLISFADGLNTNGEDFLNALNSLNTIPIFGGLASDTDKFNDTFVFTKDGITCNGAVSALLYGDDLIVNSFYNFGWEAIGKELVVTKSIKNRVYEIDNMPVLKVYNKYLGSRIENLLPKTAVEFPLILKKDGVSLGRAVIKKHSDNSLSFAGNIEEGSIVQFGYGDIEKIIKIKYDNIHRVLDYPVESIFIYSCMARLKLFEGNITKDIEPYNQISSVSGFFTFGEFFSNLDKSFFFNETKTLLFLSEKSRKYTKIDFQKIDINDMVNTMDALVHLNIQTVKELKELNRTLEQKVEDTVRELRLKDNMLLQQSKMAQMGELLEMISHQWKQPLTAIATNNANLLLRSQLETLNKDYLEERLNEANEYIGYLSDTINDFKDFFQTNKVKTKINFNIIMKNVKKIIYQNLLYNSIELKINFIEEDIIDFYSYANEIQQVVLNIITNAQDAIIKNNIKKGFIEVDILSDEEYFILTIEDNGGGIDSSIKDKILSSYFTTKKNNGGRGLGLYISNMIMQRLNGKLEYYNASNGAKFLIYIPR</sequence>
<dbReference type="InterPro" id="IPR013702">
    <property type="entry name" value="FIST_domain_N"/>
</dbReference>
<dbReference type="EMBL" id="FRYL01000021">
    <property type="protein sequence ID" value="SHO80867.1"/>
    <property type="molecule type" value="Genomic_DNA"/>
</dbReference>
<gene>
    <name evidence="3" type="ORF">MNB_SV-15-517</name>
</gene>
<dbReference type="Gene3D" id="1.10.287.130">
    <property type="match status" value="1"/>
</dbReference>
<dbReference type="CDD" id="cd00082">
    <property type="entry name" value="HisKA"/>
    <property type="match status" value="1"/>
</dbReference>
<dbReference type="Pfam" id="PF10442">
    <property type="entry name" value="FIST_C"/>
    <property type="match status" value="1"/>
</dbReference>
<dbReference type="InterPro" id="IPR004358">
    <property type="entry name" value="Sig_transdc_His_kin-like_C"/>
</dbReference>
<dbReference type="PANTHER" id="PTHR40252:SF2">
    <property type="entry name" value="BLR0328 PROTEIN"/>
    <property type="match status" value="1"/>
</dbReference>
<dbReference type="InterPro" id="IPR003661">
    <property type="entry name" value="HisK_dim/P_dom"/>
</dbReference>
<dbReference type="SMART" id="SM00387">
    <property type="entry name" value="HATPase_c"/>
    <property type="match status" value="1"/>
</dbReference>
<feature type="domain" description="Histidine kinase" evidence="2">
    <location>
        <begin position="441"/>
        <end position="655"/>
    </location>
</feature>
<dbReference type="Pfam" id="PF02518">
    <property type="entry name" value="HATPase_c"/>
    <property type="match status" value="1"/>
</dbReference>
<dbReference type="GO" id="GO:0000155">
    <property type="term" value="F:phosphorelay sensor kinase activity"/>
    <property type="evidence" value="ECO:0007669"/>
    <property type="project" value="InterPro"/>
</dbReference>
<keyword evidence="3" id="KW-0418">Kinase</keyword>
<dbReference type="PROSITE" id="PS50109">
    <property type="entry name" value="HIS_KIN"/>
    <property type="match status" value="1"/>
</dbReference>
<dbReference type="InterPro" id="IPR005467">
    <property type="entry name" value="His_kinase_dom"/>
</dbReference>